<evidence type="ECO:0000313" key="3">
    <source>
        <dbReference type="Proteomes" id="UP000693970"/>
    </source>
</evidence>
<keyword evidence="3" id="KW-1185">Reference proteome</keyword>
<dbReference type="Proteomes" id="UP000693970">
    <property type="component" value="Unassembled WGS sequence"/>
</dbReference>
<dbReference type="InterPro" id="IPR013103">
    <property type="entry name" value="RVT_2"/>
</dbReference>
<accession>A0A9K3Q2A5</accession>
<dbReference type="CDD" id="cd09272">
    <property type="entry name" value="RNase_HI_RT_Ty1"/>
    <property type="match status" value="1"/>
</dbReference>
<dbReference type="GO" id="GO:0003964">
    <property type="term" value="F:RNA-directed DNA polymerase activity"/>
    <property type="evidence" value="ECO:0007669"/>
    <property type="project" value="UniProtKB-KW"/>
</dbReference>
<gene>
    <name evidence="2" type="ORF">IV203_028504</name>
</gene>
<organism evidence="2 3">
    <name type="scientific">Nitzschia inconspicua</name>
    <dbReference type="NCBI Taxonomy" id="303405"/>
    <lineage>
        <taxon>Eukaryota</taxon>
        <taxon>Sar</taxon>
        <taxon>Stramenopiles</taxon>
        <taxon>Ochrophyta</taxon>
        <taxon>Bacillariophyta</taxon>
        <taxon>Bacillariophyceae</taxon>
        <taxon>Bacillariophycidae</taxon>
        <taxon>Bacillariales</taxon>
        <taxon>Bacillariaceae</taxon>
        <taxon>Nitzschia</taxon>
    </lineage>
</organism>
<protein>
    <submittedName>
        <fullName evidence="2">Reverse transcriptase RNA-dependent DNA polymerase</fullName>
    </submittedName>
</protein>
<comment type="caution">
    <text evidence="2">The sequence shown here is derived from an EMBL/GenBank/DDBJ whole genome shotgun (WGS) entry which is preliminary data.</text>
</comment>
<dbReference type="OrthoDB" id="42576at2759"/>
<evidence type="ECO:0000313" key="2">
    <source>
        <dbReference type="EMBL" id="KAG7365834.1"/>
    </source>
</evidence>
<dbReference type="EMBL" id="JAGRRH010000007">
    <property type="protein sequence ID" value="KAG7365834.1"/>
    <property type="molecule type" value="Genomic_DNA"/>
</dbReference>
<dbReference type="Pfam" id="PF07727">
    <property type="entry name" value="RVT_2"/>
    <property type="match status" value="1"/>
</dbReference>
<name>A0A9K3Q2A5_9STRA</name>
<proteinExistence type="predicted"/>
<keyword evidence="2" id="KW-0808">Transferase</keyword>
<dbReference type="PANTHER" id="PTHR11439">
    <property type="entry name" value="GAG-POL-RELATED RETROTRANSPOSON"/>
    <property type="match status" value="1"/>
</dbReference>
<dbReference type="AlphaFoldDB" id="A0A9K3Q2A5"/>
<evidence type="ECO:0000259" key="1">
    <source>
        <dbReference type="Pfam" id="PF07727"/>
    </source>
</evidence>
<keyword evidence="2" id="KW-0695">RNA-directed DNA polymerase</keyword>
<feature type="domain" description="Reverse transcriptase Ty1/copia-type" evidence="1">
    <location>
        <begin position="14"/>
        <end position="115"/>
    </location>
</feature>
<reference evidence="2" key="1">
    <citation type="journal article" date="2021" name="Sci. Rep.">
        <title>Diploid genomic architecture of Nitzschia inconspicua, an elite biomass production diatom.</title>
        <authorList>
            <person name="Oliver A."/>
            <person name="Podell S."/>
            <person name="Pinowska A."/>
            <person name="Traller J.C."/>
            <person name="Smith S.R."/>
            <person name="McClure R."/>
            <person name="Beliaev A."/>
            <person name="Bohutskyi P."/>
            <person name="Hill E.A."/>
            <person name="Rabines A."/>
            <person name="Zheng H."/>
            <person name="Allen L.Z."/>
            <person name="Kuo A."/>
            <person name="Grigoriev I.V."/>
            <person name="Allen A.E."/>
            <person name="Hazlebeck D."/>
            <person name="Allen E.E."/>
        </authorList>
    </citation>
    <scope>NUCLEOTIDE SEQUENCE</scope>
    <source>
        <strain evidence="2">Hildebrandi</strain>
    </source>
</reference>
<sequence>MVRIPQEQIGRPNQKLGFTQSKIDDCVFYRGSTVLLVYTDDCIIIDKESQRNVVTLFKELSKHFNVEDEGQLSDYLGVRISMPEQGKYRFTQPHLIDSILEDLALWPQEHKLAPTRPKDTTAVPNSILGPDLEGETFQGNWNYKSVIGKLNFLEKCTRPDISYAVHQCVREKGISITPETSKGLECYVDSDFCGNWDPNIAENEPMTSKSRYGYIVKLHGMPVYWASKLHTIITLSTAESEYIALSHAARYVRGTVYLLQEINNIYHRLQPEPQVKCRLFEDNSAAYEMACYSDAEFFVVYHKVLRMIWIAAIKLEALLLPFVDQTIEISLTIRR</sequence>
<dbReference type="PANTHER" id="PTHR11439:SF467">
    <property type="entry name" value="INTEGRASE CATALYTIC DOMAIN-CONTAINING PROTEIN"/>
    <property type="match status" value="1"/>
</dbReference>
<keyword evidence="2" id="KW-0548">Nucleotidyltransferase</keyword>
<reference evidence="2" key="2">
    <citation type="submission" date="2021-04" db="EMBL/GenBank/DDBJ databases">
        <authorList>
            <person name="Podell S."/>
        </authorList>
    </citation>
    <scope>NUCLEOTIDE SEQUENCE</scope>
    <source>
        <strain evidence="2">Hildebrandi</strain>
    </source>
</reference>